<proteinExistence type="predicted"/>
<evidence type="ECO:0000313" key="2">
    <source>
        <dbReference type="EMBL" id="MEG3437362.1"/>
    </source>
</evidence>
<comment type="caution">
    <text evidence="2">The sequence shown here is derived from an EMBL/GenBank/DDBJ whole genome shotgun (WGS) entry which is preliminary data.</text>
</comment>
<feature type="transmembrane region" description="Helical" evidence="1">
    <location>
        <begin position="153"/>
        <end position="174"/>
    </location>
</feature>
<organism evidence="2 3">
    <name type="scientific">Pannus brasiliensis CCIBt3594</name>
    <dbReference type="NCBI Taxonomy" id="1427578"/>
    <lineage>
        <taxon>Bacteria</taxon>
        <taxon>Bacillati</taxon>
        <taxon>Cyanobacteriota</taxon>
        <taxon>Cyanophyceae</taxon>
        <taxon>Oscillatoriophycideae</taxon>
        <taxon>Chroococcales</taxon>
        <taxon>Microcystaceae</taxon>
        <taxon>Pannus</taxon>
    </lineage>
</organism>
<keyword evidence="1" id="KW-0472">Membrane</keyword>
<reference evidence="2 3" key="1">
    <citation type="submission" date="2024-01" db="EMBL/GenBank/DDBJ databases">
        <title>Genomic insights into the taxonomy and metabolism of the cyanobacterium Pannus brasiliensis CCIBt3594.</title>
        <authorList>
            <person name="Machado M."/>
            <person name="Botero N.B."/>
            <person name="Andreote A.P.D."/>
            <person name="Feitosa A.M.T."/>
            <person name="Popin R."/>
            <person name="Sivonen K."/>
            <person name="Fiore M.F."/>
        </authorList>
    </citation>
    <scope>NUCLEOTIDE SEQUENCE [LARGE SCALE GENOMIC DNA]</scope>
    <source>
        <strain evidence="2 3">CCIBt3594</strain>
    </source>
</reference>
<keyword evidence="1" id="KW-1133">Transmembrane helix</keyword>
<dbReference type="RefSeq" id="WP_332864845.1">
    <property type="nucleotide sequence ID" value="NZ_JBAFSM010000015.1"/>
</dbReference>
<protein>
    <recommendedName>
        <fullName evidence="4">PH domain-containing protein</fullName>
    </recommendedName>
</protein>
<feature type="transmembrane region" description="Helical" evidence="1">
    <location>
        <begin position="12"/>
        <end position="31"/>
    </location>
</feature>
<keyword evidence="3" id="KW-1185">Reference proteome</keyword>
<dbReference type="AlphaFoldDB" id="A0AAW9QTN2"/>
<evidence type="ECO:0000313" key="3">
    <source>
        <dbReference type="Proteomes" id="UP001328733"/>
    </source>
</evidence>
<evidence type="ECO:0008006" key="4">
    <source>
        <dbReference type="Google" id="ProtNLM"/>
    </source>
</evidence>
<dbReference type="EMBL" id="JBAFSM010000015">
    <property type="protein sequence ID" value="MEG3437362.1"/>
    <property type="molecule type" value="Genomic_DNA"/>
</dbReference>
<accession>A0AAW9QTN2</accession>
<evidence type="ECO:0000256" key="1">
    <source>
        <dbReference type="SAM" id="Phobius"/>
    </source>
</evidence>
<feature type="transmembrane region" description="Helical" evidence="1">
    <location>
        <begin position="43"/>
        <end position="59"/>
    </location>
</feature>
<name>A0AAW9QTN2_9CHRO</name>
<keyword evidence="1" id="KW-0812">Transmembrane</keyword>
<gene>
    <name evidence="2" type="ORF">V0288_09550</name>
</gene>
<sequence length="180" mass="20442">MNESSIFRISPIIRITLLTLYVALTVPLPFLSEVTNSPVSPNLLWIGIGLGLLALYGALSERVIVNETGIQVTYPRWFPRFFRSGWSLEWSDIQDLKCRSTGQGGLVYYFRSRSSEKVYLLPMRVAGFARLVKIIEEKTNLDMTDIRPLSQPWMYGILFVLTVLLLLVDTWAIATARSLP</sequence>
<dbReference type="Proteomes" id="UP001328733">
    <property type="component" value="Unassembled WGS sequence"/>
</dbReference>